<feature type="non-terminal residue" evidence="1">
    <location>
        <position position="132"/>
    </location>
</feature>
<organism evidence="1 2">
    <name type="scientific">Paramuricea clavata</name>
    <name type="common">Red gorgonian</name>
    <name type="synonym">Violescent sea-whip</name>
    <dbReference type="NCBI Taxonomy" id="317549"/>
    <lineage>
        <taxon>Eukaryota</taxon>
        <taxon>Metazoa</taxon>
        <taxon>Cnidaria</taxon>
        <taxon>Anthozoa</taxon>
        <taxon>Octocorallia</taxon>
        <taxon>Malacalcyonacea</taxon>
        <taxon>Plexauridae</taxon>
        <taxon>Paramuricea</taxon>
    </lineage>
</organism>
<name>A0A6S7KPL3_PARCT</name>
<accession>A0A6S7KPL3</accession>
<evidence type="ECO:0000313" key="2">
    <source>
        <dbReference type="Proteomes" id="UP001152795"/>
    </source>
</evidence>
<sequence length="132" mass="14733">MSAKKGKVRLPGKNTHIANATKYQIFARVDDNQQQIKSTETKLEAELGVKMITGTVDVAGNSKLKYENKTEYFEKKLRETCGFTIIGPGQFDHFPSNNPHVSVFYKKGSELGQVMCHSKRIIADNSIIVTPT</sequence>
<evidence type="ECO:0000313" key="1">
    <source>
        <dbReference type="EMBL" id="CAB4044180.1"/>
    </source>
</evidence>
<dbReference type="EMBL" id="CACRXK020034195">
    <property type="protein sequence ID" value="CAB4044180.1"/>
    <property type="molecule type" value="Genomic_DNA"/>
</dbReference>
<comment type="caution">
    <text evidence="1">The sequence shown here is derived from an EMBL/GenBank/DDBJ whole genome shotgun (WGS) entry which is preliminary data.</text>
</comment>
<reference evidence="1" key="1">
    <citation type="submission" date="2020-04" db="EMBL/GenBank/DDBJ databases">
        <authorList>
            <person name="Alioto T."/>
            <person name="Alioto T."/>
            <person name="Gomez Garrido J."/>
        </authorList>
    </citation>
    <scope>NUCLEOTIDE SEQUENCE</scope>
    <source>
        <strain evidence="1">A484AB</strain>
    </source>
</reference>
<keyword evidence="2" id="KW-1185">Reference proteome</keyword>
<proteinExistence type="predicted"/>
<dbReference type="AlphaFoldDB" id="A0A6S7KPL3"/>
<gene>
    <name evidence="1" type="ORF">PACLA_8A018995</name>
</gene>
<protein>
    <submittedName>
        <fullName evidence="1">Uncharacterized protein</fullName>
    </submittedName>
</protein>
<dbReference type="Proteomes" id="UP001152795">
    <property type="component" value="Unassembled WGS sequence"/>
</dbReference>